<feature type="domain" description="DUF4190" evidence="3">
    <location>
        <begin position="102"/>
        <end position="161"/>
    </location>
</feature>
<feature type="region of interest" description="Disordered" evidence="1">
    <location>
        <begin position="1"/>
        <end position="93"/>
    </location>
</feature>
<accession>A0ABS4XIL7</accession>
<dbReference type="EMBL" id="JAGIOF010000001">
    <property type="protein sequence ID" value="MBP2388307.1"/>
    <property type="molecule type" value="Genomic_DNA"/>
</dbReference>
<dbReference type="Pfam" id="PF13828">
    <property type="entry name" value="DUF4190"/>
    <property type="match status" value="1"/>
</dbReference>
<dbReference type="RefSeq" id="WP_210001203.1">
    <property type="nucleotide sequence ID" value="NZ_BAAAJY010000016.1"/>
</dbReference>
<gene>
    <name evidence="4" type="ORF">JOF47_003818</name>
</gene>
<evidence type="ECO:0000256" key="1">
    <source>
        <dbReference type="SAM" id="MobiDB-lite"/>
    </source>
</evidence>
<keyword evidence="5" id="KW-1185">Reference proteome</keyword>
<proteinExistence type="predicted"/>
<protein>
    <recommendedName>
        <fullName evidence="3">DUF4190 domain-containing protein</fullName>
    </recommendedName>
</protein>
<comment type="caution">
    <text evidence="4">The sequence shown here is derived from an EMBL/GenBank/DDBJ whole genome shotgun (WGS) entry which is preliminary data.</text>
</comment>
<keyword evidence="2" id="KW-0472">Membrane</keyword>
<feature type="transmembrane region" description="Helical" evidence="2">
    <location>
        <begin position="101"/>
        <end position="122"/>
    </location>
</feature>
<feature type="compositionally biased region" description="Pro residues" evidence="1">
    <location>
        <begin position="52"/>
        <end position="69"/>
    </location>
</feature>
<evidence type="ECO:0000259" key="3">
    <source>
        <dbReference type="Pfam" id="PF13828"/>
    </source>
</evidence>
<evidence type="ECO:0000313" key="5">
    <source>
        <dbReference type="Proteomes" id="UP001296993"/>
    </source>
</evidence>
<reference evidence="4 5" key="1">
    <citation type="submission" date="2021-03" db="EMBL/GenBank/DDBJ databases">
        <title>Sequencing the genomes of 1000 actinobacteria strains.</title>
        <authorList>
            <person name="Klenk H.-P."/>
        </authorList>
    </citation>
    <scope>NUCLEOTIDE SEQUENCE [LARGE SCALE GENOMIC DNA]</scope>
    <source>
        <strain evidence="4 5">DSM 15797</strain>
    </source>
</reference>
<evidence type="ECO:0000256" key="2">
    <source>
        <dbReference type="SAM" id="Phobius"/>
    </source>
</evidence>
<keyword evidence="2" id="KW-0812">Transmembrane</keyword>
<feature type="compositionally biased region" description="Basic and acidic residues" evidence="1">
    <location>
        <begin position="1"/>
        <end position="11"/>
    </location>
</feature>
<keyword evidence="2" id="KW-1133">Transmembrane helix</keyword>
<dbReference type="InterPro" id="IPR025241">
    <property type="entry name" value="DUF4190"/>
</dbReference>
<evidence type="ECO:0000313" key="4">
    <source>
        <dbReference type="EMBL" id="MBP2388307.1"/>
    </source>
</evidence>
<dbReference type="Proteomes" id="UP001296993">
    <property type="component" value="Unassembled WGS sequence"/>
</dbReference>
<sequence length="178" mass="18541">MKDPKDAKNNDANEPSFADPHDPRWSQGPQAAPAPDNRPGPVGNPYQDQPLYAPPGTPQNPYPNQPPHAPQVNPQAGPYAQQQPMHGQPMGHASATGVSNVLGIISMVAGILGLLTTGMLFLPQLAAVVCGHLSLRRERPHRGFAIAGLVTGYVGLAIGFLVFAGFLAAFAGAASVSL</sequence>
<organism evidence="4 5">
    <name type="scientific">Paeniglutamicibacter kerguelensis</name>
    <dbReference type="NCBI Taxonomy" id="254788"/>
    <lineage>
        <taxon>Bacteria</taxon>
        <taxon>Bacillati</taxon>
        <taxon>Actinomycetota</taxon>
        <taxon>Actinomycetes</taxon>
        <taxon>Micrococcales</taxon>
        <taxon>Micrococcaceae</taxon>
        <taxon>Paeniglutamicibacter</taxon>
    </lineage>
</organism>
<name>A0ABS4XIL7_9MICC</name>
<feature type="transmembrane region" description="Helical" evidence="2">
    <location>
        <begin position="143"/>
        <end position="171"/>
    </location>
</feature>